<keyword evidence="3" id="KW-1185">Reference proteome</keyword>
<accession>A0A9D4L661</accession>
<feature type="region of interest" description="Disordered" evidence="1">
    <location>
        <begin position="1"/>
        <end position="20"/>
    </location>
</feature>
<name>A0A9D4L661_DREPO</name>
<gene>
    <name evidence="2" type="ORF">DPMN_093772</name>
</gene>
<dbReference type="Proteomes" id="UP000828390">
    <property type="component" value="Unassembled WGS sequence"/>
</dbReference>
<organism evidence="2 3">
    <name type="scientific">Dreissena polymorpha</name>
    <name type="common">Zebra mussel</name>
    <name type="synonym">Mytilus polymorpha</name>
    <dbReference type="NCBI Taxonomy" id="45954"/>
    <lineage>
        <taxon>Eukaryota</taxon>
        <taxon>Metazoa</taxon>
        <taxon>Spiralia</taxon>
        <taxon>Lophotrochozoa</taxon>
        <taxon>Mollusca</taxon>
        <taxon>Bivalvia</taxon>
        <taxon>Autobranchia</taxon>
        <taxon>Heteroconchia</taxon>
        <taxon>Euheterodonta</taxon>
        <taxon>Imparidentia</taxon>
        <taxon>Neoheterodontei</taxon>
        <taxon>Myida</taxon>
        <taxon>Dreissenoidea</taxon>
        <taxon>Dreissenidae</taxon>
        <taxon>Dreissena</taxon>
    </lineage>
</organism>
<proteinExistence type="predicted"/>
<dbReference type="AlphaFoldDB" id="A0A9D4L661"/>
<evidence type="ECO:0000256" key="1">
    <source>
        <dbReference type="SAM" id="MobiDB-lite"/>
    </source>
</evidence>
<reference evidence="2" key="1">
    <citation type="journal article" date="2019" name="bioRxiv">
        <title>The Genome of the Zebra Mussel, Dreissena polymorpha: A Resource for Invasive Species Research.</title>
        <authorList>
            <person name="McCartney M.A."/>
            <person name="Auch B."/>
            <person name="Kono T."/>
            <person name="Mallez S."/>
            <person name="Zhang Y."/>
            <person name="Obille A."/>
            <person name="Becker A."/>
            <person name="Abrahante J.E."/>
            <person name="Garbe J."/>
            <person name="Badalamenti J.P."/>
            <person name="Herman A."/>
            <person name="Mangelson H."/>
            <person name="Liachko I."/>
            <person name="Sullivan S."/>
            <person name="Sone E.D."/>
            <person name="Koren S."/>
            <person name="Silverstein K.A.T."/>
            <person name="Beckman K.B."/>
            <person name="Gohl D.M."/>
        </authorList>
    </citation>
    <scope>NUCLEOTIDE SEQUENCE</scope>
    <source>
        <strain evidence="2">Duluth1</strain>
        <tissue evidence="2">Whole animal</tissue>
    </source>
</reference>
<evidence type="ECO:0000313" key="3">
    <source>
        <dbReference type="Proteomes" id="UP000828390"/>
    </source>
</evidence>
<comment type="caution">
    <text evidence="2">The sequence shown here is derived from an EMBL/GenBank/DDBJ whole genome shotgun (WGS) entry which is preliminary data.</text>
</comment>
<sequence length="118" mass="13772">MKVWRRASYPTVKNTHNKPGHQREYFHHIRHFGCHHKPDRSLVYRREVSSLSSGCTDTCQGRSRRRFGPSSPCRPFETEAEEEFIREVQPTPALQHHYAERLKVANCSMPLSPTIARS</sequence>
<dbReference type="EMBL" id="JAIWYP010000003">
    <property type="protein sequence ID" value="KAH3851292.1"/>
    <property type="molecule type" value="Genomic_DNA"/>
</dbReference>
<evidence type="ECO:0000313" key="2">
    <source>
        <dbReference type="EMBL" id="KAH3851292.1"/>
    </source>
</evidence>
<reference evidence="2" key="2">
    <citation type="submission" date="2020-11" db="EMBL/GenBank/DDBJ databases">
        <authorList>
            <person name="McCartney M.A."/>
            <person name="Auch B."/>
            <person name="Kono T."/>
            <person name="Mallez S."/>
            <person name="Becker A."/>
            <person name="Gohl D.M."/>
            <person name="Silverstein K.A.T."/>
            <person name="Koren S."/>
            <person name="Bechman K.B."/>
            <person name="Herman A."/>
            <person name="Abrahante J.E."/>
            <person name="Garbe J."/>
        </authorList>
    </citation>
    <scope>NUCLEOTIDE SEQUENCE</scope>
    <source>
        <strain evidence="2">Duluth1</strain>
        <tissue evidence="2">Whole animal</tissue>
    </source>
</reference>
<protein>
    <submittedName>
        <fullName evidence="2">Uncharacterized protein</fullName>
    </submittedName>
</protein>